<protein>
    <submittedName>
        <fullName evidence="3">Nucleotide exchange factor-like protein</fullName>
    </submittedName>
</protein>
<dbReference type="HOGENOM" id="CLU_034955_1_0_1"/>
<feature type="signal peptide" evidence="2">
    <location>
        <begin position="1"/>
        <end position="31"/>
    </location>
</feature>
<reference evidence="4" key="1">
    <citation type="journal article" date="2014" name="Genome Announc.">
        <title>Genome sequence and annotation of Acremonium chrysogenum, producer of the beta-lactam antibiotic cephalosporin C.</title>
        <authorList>
            <person name="Terfehr D."/>
            <person name="Dahlmann T.A."/>
            <person name="Specht T."/>
            <person name="Zadra I."/>
            <person name="Kuernsteiner H."/>
            <person name="Kueck U."/>
        </authorList>
    </citation>
    <scope>NUCLEOTIDE SEQUENCE [LARGE SCALE GENOMIC DNA]</scope>
    <source>
        <strain evidence="4">ATCC 11550 / CBS 779.69 / DSM 880 / IAM 14645 / JCM 23072 / IMI 49137</strain>
    </source>
</reference>
<keyword evidence="2" id="KW-0732">Signal</keyword>
<dbReference type="Proteomes" id="UP000029964">
    <property type="component" value="Unassembled WGS sequence"/>
</dbReference>
<name>A0A086SW96_HAPC1</name>
<gene>
    <name evidence="3" type="ORF">ACRE_079120</name>
</gene>
<sequence>MHRARRKKSPSPLFFAALLLTLCIFPALALAASSSSSSSSSTNPDDELICHTSDPSECYPRVFKPSNEFQTVHGDQEIPKGLHVRMNMTSGKLEAKINVEGEVPPELEGVAHQQAVLVVEPEEPGQPRIPKDAPKYEPVGKIKEPEPQSEDAKSFAEALKMATLGGDKLGGDFDDTLEWLEEISHDIYYGLKIAEDKAALGALFCLMVEDREDSNSANTRRGQQAAAILAGALSNNPTAVQEVSKDWENMMGSVCPGDTHTLRQRFYSSFVPQDSARDSAAASKAKARVAAINGLIKDDAIRADFLRSGGMNQVLEVLVPEGEDWASAQRKAGQLALDNFLDEDMGATLGQWPVGKCQQQQQEGCWDDHVERIMKANKGGEHWSKDLHDRLAAARKDSGRSAERAEL</sequence>
<feature type="region of interest" description="Disordered" evidence="1">
    <location>
        <begin position="122"/>
        <end position="149"/>
    </location>
</feature>
<proteinExistence type="predicted"/>
<organism evidence="3 4">
    <name type="scientific">Hapsidospora chrysogenum (strain ATCC 11550 / CBS 779.69 / DSM 880 / IAM 14645 / JCM 23072 / IMI 49137)</name>
    <name type="common">Acremonium chrysogenum</name>
    <dbReference type="NCBI Taxonomy" id="857340"/>
    <lineage>
        <taxon>Eukaryota</taxon>
        <taxon>Fungi</taxon>
        <taxon>Dikarya</taxon>
        <taxon>Ascomycota</taxon>
        <taxon>Pezizomycotina</taxon>
        <taxon>Sordariomycetes</taxon>
        <taxon>Hypocreomycetidae</taxon>
        <taxon>Hypocreales</taxon>
        <taxon>Bionectriaceae</taxon>
        <taxon>Hapsidospora</taxon>
    </lineage>
</organism>
<feature type="chain" id="PRO_5001815163" evidence="2">
    <location>
        <begin position="32"/>
        <end position="407"/>
    </location>
</feature>
<accession>A0A086SW96</accession>
<dbReference type="OrthoDB" id="448649at2759"/>
<dbReference type="Gene3D" id="1.25.10.10">
    <property type="entry name" value="Leucine-rich Repeat Variant"/>
    <property type="match status" value="1"/>
</dbReference>
<dbReference type="STRING" id="857340.A0A086SW96"/>
<keyword evidence="4" id="KW-1185">Reference proteome</keyword>
<dbReference type="EMBL" id="JPKY01000132">
    <property type="protein sequence ID" value="KFH41378.1"/>
    <property type="molecule type" value="Genomic_DNA"/>
</dbReference>
<dbReference type="AlphaFoldDB" id="A0A086SW96"/>
<evidence type="ECO:0000256" key="1">
    <source>
        <dbReference type="SAM" id="MobiDB-lite"/>
    </source>
</evidence>
<dbReference type="InterPro" id="IPR011989">
    <property type="entry name" value="ARM-like"/>
</dbReference>
<feature type="region of interest" description="Disordered" evidence="1">
    <location>
        <begin position="377"/>
        <end position="407"/>
    </location>
</feature>
<evidence type="ECO:0000256" key="2">
    <source>
        <dbReference type="SAM" id="SignalP"/>
    </source>
</evidence>
<feature type="compositionally biased region" description="Basic and acidic residues" evidence="1">
    <location>
        <begin position="129"/>
        <end position="149"/>
    </location>
</feature>
<evidence type="ECO:0000313" key="4">
    <source>
        <dbReference type="Proteomes" id="UP000029964"/>
    </source>
</evidence>
<comment type="caution">
    <text evidence="3">The sequence shown here is derived from an EMBL/GenBank/DDBJ whole genome shotgun (WGS) entry which is preliminary data.</text>
</comment>
<evidence type="ECO:0000313" key="3">
    <source>
        <dbReference type="EMBL" id="KFH41378.1"/>
    </source>
</evidence>